<protein>
    <submittedName>
        <fullName evidence="1">NRDE family protein</fullName>
    </submittedName>
</protein>
<sequence>MCTLTYLPITNKGFILTSSRDERTSRRTALTPQTNLIGAQMIIYPKDAQGGGTWIAASATRTVCLLNGAFKPHRSLAPYKHSRGKVVLALFEYDSIHSFVTQYDFKGIEPFTLIVIENDVLYELRWNGTRYYFKTLDAAIPHIWSSVTLYNPQVRSRRKSWFTKWLLSADEYSVDSIRLFHKTAGAEDPLNSFVMNRNNDVRTVSLTSIVRKEQEVEMIYEDLLRQQTHRVLLQERMQVLER</sequence>
<keyword evidence="2" id="KW-1185">Reference proteome</keyword>
<dbReference type="EMBL" id="CP048222">
    <property type="protein sequence ID" value="QHT69736.1"/>
    <property type="molecule type" value="Genomic_DNA"/>
</dbReference>
<name>A0A6C0GNY3_9BACT</name>
<dbReference type="Proteomes" id="UP000480178">
    <property type="component" value="Chromosome"/>
</dbReference>
<dbReference type="KEGG" id="rhoz:GXP67_25355"/>
<reference evidence="1 2" key="1">
    <citation type="submission" date="2020-01" db="EMBL/GenBank/DDBJ databases">
        <authorList>
            <person name="Kim M.K."/>
        </authorList>
    </citation>
    <scope>NUCLEOTIDE SEQUENCE [LARGE SCALE GENOMIC DNA]</scope>
    <source>
        <strain evidence="1 2">172606-1</strain>
    </source>
</reference>
<organism evidence="1 2">
    <name type="scientific">Rhodocytophaga rosea</name>
    <dbReference type="NCBI Taxonomy" id="2704465"/>
    <lineage>
        <taxon>Bacteria</taxon>
        <taxon>Pseudomonadati</taxon>
        <taxon>Bacteroidota</taxon>
        <taxon>Cytophagia</taxon>
        <taxon>Cytophagales</taxon>
        <taxon>Rhodocytophagaceae</taxon>
        <taxon>Rhodocytophaga</taxon>
    </lineage>
</organism>
<dbReference type="InterPro" id="IPR008551">
    <property type="entry name" value="TANGO2"/>
</dbReference>
<dbReference type="RefSeq" id="WP_162445720.1">
    <property type="nucleotide sequence ID" value="NZ_CP048222.1"/>
</dbReference>
<proteinExistence type="predicted"/>
<accession>A0A6C0GNY3</accession>
<dbReference type="AlphaFoldDB" id="A0A6C0GNY3"/>
<evidence type="ECO:0000313" key="1">
    <source>
        <dbReference type="EMBL" id="QHT69736.1"/>
    </source>
</evidence>
<gene>
    <name evidence="1" type="ORF">GXP67_25355</name>
</gene>
<evidence type="ECO:0000313" key="2">
    <source>
        <dbReference type="Proteomes" id="UP000480178"/>
    </source>
</evidence>
<dbReference type="Pfam" id="PF05742">
    <property type="entry name" value="TANGO2"/>
    <property type="match status" value="1"/>
</dbReference>